<reference evidence="1 2" key="1">
    <citation type="submission" date="2019-05" db="EMBL/GenBank/DDBJ databases">
        <title>Another draft genome of Portunus trituberculatus and its Hox gene families provides insights of decapod evolution.</title>
        <authorList>
            <person name="Jeong J.-H."/>
            <person name="Song I."/>
            <person name="Kim S."/>
            <person name="Choi T."/>
            <person name="Kim D."/>
            <person name="Ryu S."/>
            <person name="Kim W."/>
        </authorList>
    </citation>
    <scope>NUCLEOTIDE SEQUENCE [LARGE SCALE GENOMIC DNA]</scope>
    <source>
        <tissue evidence="1">Muscle</tissue>
    </source>
</reference>
<organism evidence="1 2">
    <name type="scientific">Portunus trituberculatus</name>
    <name type="common">Swimming crab</name>
    <name type="synonym">Neptunus trituberculatus</name>
    <dbReference type="NCBI Taxonomy" id="210409"/>
    <lineage>
        <taxon>Eukaryota</taxon>
        <taxon>Metazoa</taxon>
        <taxon>Ecdysozoa</taxon>
        <taxon>Arthropoda</taxon>
        <taxon>Crustacea</taxon>
        <taxon>Multicrustacea</taxon>
        <taxon>Malacostraca</taxon>
        <taxon>Eumalacostraca</taxon>
        <taxon>Eucarida</taxon>
        <taxon>Decapoda</taxon>
        <taxon>Pleocyemata</taxon>
        <taxon>Brachyura</taxon>
        <taxon>Eubrachyura</taxon>
        <taxon>Portunoidea</taxon>
        <taxon>Portunidae</taxon>
        <taxon>Portuninae</taxon>
        <taxon>Portunus</taxon>
    </lineage>
</organism>
<dbReference type="Proteomes" id="UP000324222">
    <property type="component" value="Unassembled WGS sequence"/>
</dbReference>
<gene>
    <name evidence="1" type="ORF">E2C01_088847</name>
</gene>
<name>A0A5B7JKP3_PORTR</name>
<evidence type="ECO:0000313" key="1">
    <source>
        <dbReference type="EMBL" id="MPC93707.1"/>
    </source>
</evidence>
<proteinExistence type="predicted"/>
<keyword evidence="2" id="KW-1185">Reference proteome</keyword>
<dbReference type="AlphaFoldDB" id="A0A5B7JKP3"/>
<evidence type="ECO:0000313" key="2">
    <source>
        <dbReference type="Proteomes" id="UP000324222"/>
    </source>
</evidence>
<comment type="caution">
    <text evidence="1">The sequence shown here is derived from an EMBL/GenBank/DDBJ whole genome shotgun (WGS) entry which is preliminary data.</text>
</comment>
<sequence length="39" mass="4608">MSRFLSPHFLFLPTTTTTTTTTTRTLTQVKWTQESSFRR</sequence>
<accession>A0A5B7JKP3</accession>
<protein>
    <submittedName>
        <fullName evidence="1">Uncharacterized protein</fullName>
    </submittedName>
</protein>
<dbReference type="EMBL" id="VSRR010095807">
    <property type="protein sequence ID" value="MPC93707.1"/>
    <property type="molecule type" value="Genomic_DNA"/>
</dbReference>